<evidence type="ECO:0000256" key="1">
    <source>
        <dbReference type="SAM" id="Phobius"/>
    </source>
</evidence>
<dbReference type="RefSeq" id="WP_067026811.1">
    <property type="nucleotide sequence ID" value="NZ_KQ949093.1"/>
</dbReference>
<dbReference type="SUPFAM" id="SSF103473">
    <property type="entry name" value="MFS general substrate transporter"/>
    <property type="match status" value="1"/>
</dbReference>
<dbReference type="Pfam" id="PF07690">
    <property type="entry name" value="MFS_1"/>
    <property type="match status" value="1"/>
</dbReference>
<feature type="transmembrane region" description="Helical" evidence="1">
    <location>
        <begin position="245"/>
        <end position="264"/>
    </location>
</feature>
<feature type="transmembrane region" description="Helical" evidence="1">
    <location>
        <begin position="138"/>
        <end position="162"/>
    </location>
</feature>
<protein>
    <submittedName>
        <fullName evidence="2">MFS transporter</fullName>
    </submittedName>
</protein>
<dbReference type="InterPro" id="IPR011701">
    <property type="entry name" value="MFS"/>
</dbReference>
<accession>A0A101UWG8</accession>
<dbReference type="GO" id="GO:0022857">
    <property type="term" value="F:transmembrane transporter activity"/>
    <property type="evidence" value="ECO:0007669"/>
    <property type="project" value="InterPro"/>
</dbReference>
<gene>
    <name evidence="2" type="ORF">AQJ91_27435</name>
</gene>
<evidence type="ECO:0000313" key="3">
    <source>
        <dbReference type="Proteomes" id="UP000053260"/>
    </source>
</evidence>
<dbReference type="EMBL" id="LMXB01000068">
    <property type="protein sequence ID" value="KUO18123.1"/>
    <property type="molecule type" value="Genomic_DNA"/>
</dbReference>
<dbReference type="Gene3D" id="1.20.1250.20">
    <property type="entry name" value="MFS general substrate transporter like domains"/>
    <property type="match status" value="1"/>
</dbReference>
<feature type="transmembrane region" description="Helical" evidence="1">
    <location>
        <begin position="300"/>
        <end position="318"/>
    </location>
</feature>
<feature type="transmembrane region" description="Helical" evidence="1">
    <location>
        <begin position="211"/>
        <end position="233"/>
    </location>
</feature>
<dbReference type="PANTHER" id="PTHR23542">
    <property type="match status" value="1"/>
</dbReference>
<keyword evidence="3" id="KW-1185">Reference proteome</keyword>
<name>A0A101UWG8_9ACTN</name>
<feature type="transmembrane region" description="Helical" evidence="1">
    <location>
        <begin position="103"/>
        <end position="126"/>
    </location>
</feature>
<organism evidence="2 3">
    <name type="scientific">Streptomyces dysideae</name>
    <dbReference type="NCBI Taxonomy" id="909626"/>
    <lineage>
        <taxon>Bacteria</taxon>
        <taxon>Bacillati</taxon>
        <taxon>Actinomycetota</taxon>
        <taxon>Actinomycetes</taxon>
        <taxon>Kitasatosporales</taxon>
        <taxon>Streptomycetaceae</taxon>
        <taxon>Streptomyces</taxon>
    </lineage>
</organism>
<feature type="transmembrane region" description="Helical" evidence="1">
    <location>
        <begin position="276"/>
        <end position="294"/>
    </location>
</feature>
<keyword evidence="1" id="KW-0472">Membrane</keyword>
<dbReference type="STRING" id="909626.AQJ91_27435"/>
<dbReference type="InterPro" id="IPR036259">
    <property type="entry name" value="MFS_trans_sf"/>
</dbReference>
<evidence type="ECO:0000313" key="2">
    <source>
        <dbReference type="EMBL" id="KUO18123.1"/>
    </source>
</evidence>
<dbReference type="Proteomes" id="UP000053260">
    <property type="component" value="Unassembled WGS sequence"/>
</dbReference>
<dbReference type="OrthoDB" id="4686510at2"/>
<dbReference type="AlphaFoldDB" id="A0A101UWG8"/>
<comment type="caution">
    <text evidence="2">The sequence shown here is derived from an EMBL/GenBank/DDBJ whole genome shotgun (WGS) entry which is preliminary data.</text>
</comment>
<keyword evidence="1" id="KW-1133">Transmembrane helix</keyword>
<proteinExistence type="predicted"/>
<feature type="transmembrane region" description="Helical" evidence="1">
    <location>
        <begin position="362"/>
        <end position="380"/>
    </location>
</feature>
<feature type="transmembrane region" description="Helical" evidence="1">
    <location>
        <begin position="46"/>
        <end position="67"/>
    </location>
</feature>
<sequence length="401" mass="41172">MLATTYTELLRAPSFAWMLATSVVGRFHQGMSGLAVMMLTTERSTYAVYSVVSAAAVAGGLVAGPLWSRLADVHGRRRVLVLTSLAHTVTMGALILVPAWPALFVALSLLTGLCTPPMTAAVRVALPSLIRSDQRRGFFALEATAQEVIFVAGPVITALLAALGGPRLALGGCAGLVLAGTLAYACDRNVEAGRVLAERKPSGRVLRERRLLPLFAAALLLTAALAGQVLGTVALVSGRHASSEAGFVLACGSLGSLVGGLIHGVRGRSHAGLRRLLLSLAAGLAVLPLAPGPVTLSGLLFLWGMTVAPVMSVLFERLSSQARAGSAAEAFGWMGSAFAIGNVLGSVLGGLLIPAYGARAPIVAACALAVLAALVCEPWHRSAGGVNKERAQDACREGKHA</sequence>
<feature type="transmembrane region" description="Helical" evidence="1">
    <location>
        <begin position="168"/>
        <end position="190"/>
    </location>
</feature>
<reference evidence="2 3" key="1">
    <citation type="submission" date="2015-10" db="EMBL/GenBank/DDBJ databases">
        <title>Draft genome sequence of Streptomyces sp. RV15, isolated from a marine sponge.</title>
        <authorList>
            <person name="Ruckert C."/>
            <person name="Abdelmohsen U.R."/>
            <person name="Winkler A."/>
            <person name="Hentschel U."/>
            <person name="Kalinowski J."/>
            <person name="Kampfer P."/>
            <person name="Glaeser S."/>
        </authorList>
    </citation>
    <scope>NUCLEOTIDE SEQUENCE [LARGE SCALE GENOMIC DNA]</scope>
    <source>
        <strain evidence="2 3">RV15</strain>
    </source>
</reference>
<dbReference type="PANTHER" id="PTHR23542:SF1">
    <property type="entry name" value="MAJOR FACILITATOR SUPERFAMILY (MFS) PROFILE DOMAIN-CONTAINING PROTEIN"/>
    <property type="match status" value="1"/>
</dbReference>
<feature type="transmembrane region" description="Helical" evidence="1">
    <location>
        <begin position="79"/>
        <end position="97"/>
    </location>
</feature>
<feature type="transmembrane region" description="Helical" evidence="1">
    <location>
        <begin position="330"/>
        <end position="356"/>
    </location>
</feature>
<keyword evidence="1" id="KW-0812">Transmembrane</keyword>